<gene>
    <name evidence="2" type="ORF">PAPOLLO_LOCUS25664</name>
</gene>
<dbReference type="Proteomes" id="UP000691718">
    <property type="component" value="Unassembled WGS sequence"/>
</dbReference>
<organism evidence="2 3">
    <name type="scientific">Parnassius apollo</name>
    <name type="common">Apollo butterfly</name>
    <name type="synonym">Papilio apollo</name>
    <dbReference type="NCBI Taxonomy" id="110799"/>
    <lineage>
        <taxon>Eukaryota</taxon>
        <taxon>Metazoa</taxon>
        <taxon>Ecdysozoa</taxon>
        <taxon>Arthropoda</taxon>
        <taxon>Hexapoda</taxon>
        <taxon>Insecta</taxon>
        <taxon>Pterygota</taxon>
        <taxon>Neoptera</taxon>
        <taxon>Endopterygota</taxon>
        <taxon>Lepidoptera</taxon>
        <taxon>Glossata</taxon>
        <taxon>Ditrysia</taxon>
        <taxon>Papilionoidea</taxon>
        <taxon>Papilionidae</taxon>
        <taxon>Parnassiinae</taxon>
        <taxon>Parnassini</taxon>
        <taxon>Parnassius</taxon>
        <taxon>Parnassius</taxon>
    </lineage>
</organism>
<proteinExistence type="predicted"/>
<feature type="compositionally biased region" description="Polar residues" evidence="1">
    <location>
        <begin position="1"/>
        <end position="13"/>
    </location>
</feature>
<dbReference type="EMBL" id="CAJQZP010001547">
    <property type="protein sequence ID" value="CAG5053512.1"/>
    <property type="molecule type" value="Genomic_DNA"/>
</dbReference>
<sequence>MWTIRAETTSRTGQSGGPYGPISRAVRVKLTGHTDHGSVSHVGQTCEPRHPLQRCARSSLLGWEANDPEDNIVLKRIIKLIDGHLPLGWKEWKIRVFDKDDLLENEFDPRILNKIRFAIPTVGLVRAFSRECTSLKAKTYRDIKLKLLKWPLCVGLIIYPMSLAARVRGSAVQNELIIASISDMRPLLKSREEENRELAAQSEESEDEISVPSTRTSSSRSKKLSRLDKLEQGQRKLENMLEQFIKSFQPEDHSYSVSEKVSTSPEPSEDEENAPRLSVSSPKPWEPPTSLVNEDFDWTPTTREQEPLIPTPSQHIATQGTECQRLGDISFRIRYAEVQKKLHASPVFGSLKVNPILTTYGPPSNQDQLVRMDYTLGTISHGLLLQREELTNTLKDLAIKHPSMKQDLKNILSTDTPFKSLSDDLLQYVCGRRAEIIEQRREWVPSKIIISSSSLVQFPRQPPIFSAKHD</sequence>
<evidence type="ECO:0000313" key="2">
    <source>
        <dbReference type="EMBL" id="CAG5053512.1"/>
    </source>
</evidence>
<reference evidence="2" key="1">
    <citation type="submission" date="2021-04" db="EMBL/GenBank/DDBJ databases">
        <authorList>
            <person name="Tunstrom K."/>
        </authorList>
    </citation>
    <scope>NUCLEOTIDE SEQUENCE</scope>
</reference>
<keyword evidence="3" id="KW-1185">Reference proteome</keyword>
<feature type="region of interest" description="Disordered" evidence="1">
    <location>
        <begin position="1"/>
        <end position="20"/>
    </location>
</feature>
<evidence type="ECO:0000256" key="1">
    <source>
        <dbReference type="SAM" id="MobiDB-lite"/>
    </source>
</evidence>
<feature type="region of interest" description="Disordered" evidence="1">
    <location>
        <begin position="192"/>
        <end position="231"/>
    </location>
</feature>
<evidence type="ECO:0000313" key="3">
    <source>
        <dbReference type="Proteomes" id="UP000691718"/>
    </source>
</evidence>
<feature type="compositionally biased region" description="Polar residues" evidence="1">
    <location>
        <begin position="255"/>
        <end position="266"/>
    </location>
</feature>
<feature type="region of interest" description="Disordered" evidence="1">
    <location>
        <begin position="251"/>
        <end position="294"/>
    </location>
</feature>
<name>A0A8S3Y4V6_PARAO</name>
<accession>A0A8S3Y4V6</accession>
<dbReference type="AlphaFoldDB" id="A0A8S3Y4V6"/>
<dbReference type="OrthoDB" id="7483379at2759"/>
<comment type="caution">
    <text evidence="2">The sequence shown here is derived from an EMBL/GenBank/DDBJ whole genome shotgun (WGS) entry which is preliminary data.</text>
</comment>
<protein>
    <submittedName>
        <fullName evidence="2">(apollo) hypothetical protein</fullName>
    </submittedName>
</protein>